<evidence type="ECO:0000313" key="6">
    <source>
        <dbReference type="Proteomes" id="UP000438699"/>
    </source>
</evidence>
<feature type="domain" description="4Fe-4S ferredoxin-type" evidence="4">
    <location>
        <begin position="232"/>
        <end position="262"/>
    </location>
</feature>
<dbReference type="RefSeq" id="WP_151150629.1">
    <property type="nucleotide sequence ID" value="NZ_WAIE01000002.1"/>
</dbReference>
<keyword evidence="3" id="KW-0411">Iron-sulfur</keyword>
<evidence type="ECO:0000256" key="3">
    <source>
        <dbReference type="ARBA" id="ARBA00023014"/>
    </source>
</evidence>
<sequence>MAKYLKNDDLGQWLAELGTEYKIHAPVQEGRSIAFRPLTQDKILRIDRHATIGPKEILFPACEELMHFSYEKDTDNPGREKIRVQPADNAVPTLIFGSRPCDARGFDVFDGAFTQCAVKDNYYAARREQAVVVSIACTRTENTCFCNWVGGSPDGTNGSDVLLTPIQDGFVVQPVTEKGETLLQKGSLLTGAAPDQVREAEQLRAAACASLPEAPDFKCMPEQLYNLFDNMDFWEKQSAKCISCGACTYLCPTCHCFNITDERNGNEGERLRSWDNCMSRQFTQEASGHNPRPEKAYRLKNRVGHKFCYFPDLHEGHIACVGCGRCIKSCPVSLDIRQVVTSAKECHLPAEETDNE</sequence>
<protein>
    <submittedName>
        <fullName evidence="5">Hydrogenase</fullName>
    </submittedName>
</protein>
<dbReference type="SUPFAM" id="SSF46548">
    <property type="entry name" value="alpha-helical ferredoxin"/>
    <property type="match status" value="1"/>
</dbReference>
<evidence type="ECO:0000256" key="1">
    <source>
        <dbReference type="ARBA" id="ARBA00022723"/>
    </source>
</evidence>
<dbReference type="EMBL" id="WAIE01000002">
    <property type="protein sequence ID" value="KAB1442408.1"/>
    <property type="molecule type" value="Genomic_DNA"/>
</dbReference>
<dbReference type="Proteomes" id="UP000438699">
    <property type="component" value="Unassembled WGS sequence"/>
</dbReference>
<comment type="caution">
    <text evidence="5">The sequence shown here is derived from an EMBL/GenBank/DDBJ whole genome shotgun (WGS) entry which is preliminary data.</text>
</comment>
<dbReference type="PANTHER" id="PTHR40447:SF1">
    <property type="entry name" value="ANAEROBIC SULFITE REDUCTASE SUBUNIT A"/>
    <property type="match status" value="1"/>
</dbReference>
<dbReference type="PANTHER" id="PTHR40447">
    <property type="entry name" value="ANAEROBIC SULFITE REDUCTASE SUBUNIT A"/>
    <property type="match status" value="1"/>
</dbReference>
<dbReference type="AlphaFoldDB" id="A0A6N6N585"/>
<keyword evidence="2" id="KW-0408">Iron</keyword>
<reference evidence="5 6" key="1">
    <citation type="journal article" date="2017" name="Int. J. Syst. Evol. Microbiol.">
        <title>Desulfovibrio senegalensis sp. nov., a mesophilic sulfate reducer isolated from marine sediment.</title>
        <authorList>
            <person name="Thioye A."/>
            <person name="Gam Z.B.A."/>
            <person name="Mbengue M."/>
            <person name="Cayol J.L."/>
            <person name="Joseph-Bartoli M."/>
            <person name="Toure-Kane C."/>
            <person name="Labat M."/>
        </authorList>
    </citation>
    <scope>NUCLEOTIDE SEQUENCE [LARGE SCALE GENOMIC DNA]</scope>
    <source>
        <strain evidence="5 6">DSM 101509</strain>
    </source>
</reference>
<accession>A0A6N6N585</accession>
<evidence type="ECO:0000259" key="4">
    <source>
        <dbReference type="PROSITE" id="PS51379"/>
    </source>
</evidence>
<dbReference type="PROSITE" id="PS51379">
    <property type="entry name" value="4FE4S_FER_2"/>
    <property type="match status" value="2"/>
</dbReference>
<feature type="domain" description="4Fe-4S ferredoxin-type" evidence="4">
    <location>
        <begin position="309"/>
        <end position="339"/>
    </location>
</feature>
<evidence type="ECO:0000256" key="2">
    <source>
        <dbReference type="ARBA" id="ARBA00023004"/>
    </source>
</evidence>
<name>A0A6N6N585_9BACT</name>
<keyword evidence="6" id="KW-1185">Reference proteome</keyword>
<keyword evidence="1" id="KW-0479">Metal-binding</keyword>
<dbReference type="InterPro" id="IPR017900">
    <property type="entry name" value="4Fe4S_Fe_S_CS"/>
</dbReference>
<dbReference type="OrthoDB" id="9795302at2"/>
<gene>
    <name evidence="5" type="ORF">F8A88_08165</name>
</gene>
<dbReference type="GO" id="GO:0046872">
    <property type="term" value="F:metal ion binding"/>
    <property type="evidence" value="ECO:0007669"/>
    <property type="project" value="UniProtKB-KW"/>
</dbReference>
<dbReference type="GO" id="GO:0051536">
    <property type="term" value="F:iron-sulfur cluster binding"/>
    <property type="evidence" value="ECO:0007669"/>
    <property type="project" value="UniProtKB-KW"/>
</dbReference>
<proteinExistence type="predicted"/>
<organism evidence="5 6">
    <name type="scientific">Pseudodesulfovibrio senegalensis</name>
    <dbReference type="NCBI Taxonomy" id="1721087"/>
    <lineage>
        <taxon>Bacteria</taxon>
        <taxon>Pseudomonadati</taxon>
        <taxon>Thermodesulfobacteriota</taxon>
        <taxon>Desulfovibrionia</taxon>
        <taxon>Desulfovibrionales</taxon>
        <taxon>Desulfovibrionaceae</taxon>
    </lineage>
</organism>
<dbReference type="Pfam" id="PF17179">
    <property type="entry name" value="Fer4_22"/>
    <property type="match status" value="1"/>
</dbReference>
<evidence type="ECO:0000313" key="5">
    <source>
        <dbReference type="EMBL" id="KAB1442408.1"/>
    </source>
</evidence>
<dbReference type="PROSITE" id="PS00198">
    <property type="entry name" value="4FE4S_FER_1"/>
    <property type="match status" value="2"/>
</dbReference>
<dbReference type="InterPro" id="IPR017896">
    <property type="entry name" value="4Fe4S_Fe-S-bd"/>
</dbReference>